<reference evidence="1 2" key="1">
    <citation type="submission" date="2023-09" db="EMBL/GenBank/DDBJ databases">
        <title>The genome sequence of Streptomyces anthocyanicus.</title>
        <authorList>
            <person name="Mo P."/>
        </authorList>
    </citation>
    <scope>NUCLEOTIDE SEQUENCE [LARGE SCALE GENOMIC DNA]</scope>
    <source>
        <strain evidence="1 2">JCM 4387</strain>
    </source>
</reference>
<protein>
    <submittedName>
        <fullName evidence="1">Uncharacterized protein</fullName>
    </submittedName>
</protein>
<keyword evidence="2" id="KW-1185">Reference proteome</keyword>
<name>A0ABY9U2H8_STRVL</name>
<proteinExistence type="predicted"/>
<evidence type="ECO:0000313" key="2">
    <source>
        <dbReference type="Proteomes" id="UP001249394"/>
    </source>
</evidence>
<dbReference type="EMBL" id="CP134213">
    <property type="protein sequence ID" value="WND16065.1"/>
    <property type="molecule type" value="Genomic_DNA"/>
</dbReference>
<dbReference type="Proteomes" id="UP001249394">
    <property type="component" value="Chromosome"/>
</dbReference>
<sequence>MDLAVDEAERDRLLDIVAGCGAVLASGPWLCCARRGVFNASGERLSKIPGRLDHHLLPKPGINRFRL</sequence>
<accession>A0ABY9U2H8</accession>
<evidence type="ECO:0000313" key="1">
    <source>
        <dbReference type="EMBL" id="WND16065.1"/>
    </source>
</evidence>
<organism evidence="1 2">
    <name type="scientific">Streptomyces violaceus</name>
    <name type="common">Streptomyces venezuelae</name>
    <dbReference type="NCBI Taxonomy" id="1936"/>
    <lineage>
        <taxon>Bacteria</taxon>
        <taxon>Bacillati</taxon>
        <taxon>Actinomycetota</taxon>
        <taxon>Actinomycetes</taxon>
        <taxon>Kitasatosporales</taxon>
        <taxon>Streptomycetaceae</taxon>
        <taxon>Streptomyces</taxon>
    </lineage>
</organism>
<gene>
    <name evidence="1" type="ORF">RI060_01260</name>
</gene>